<comment type="caution">
    <text evidence="2">The sequence shown here is derived from an EMBL/GenBank/DDBJ whole genome shotgun (WGS) entry which is preliminary data.</text>
</comment>
<gene>
    <name evidence="2" type="ORF">GCM10010841_13120</name>
</gene>
<dbReference type="Proteomes" id="UP000661918">
    <property type="component" value="Unassembled WGS sequence"/>
</dbReference>
<proteinExistence type="predicted"/>
<reference evidence="3" key="1">
    <citation type="journal article" date="2019" name="Int. J. Syst. Evol. Microbiol.">
        <title>The Global Catalogue of Microorganisms (GCM) 10K type strain sequencing project: providing services to taxonomists for standard genome sequencing and annotation.</title>
        <authorList>
            <consortium name="The Broad Institute Genomics Platform"/>
            <consortium name="The Broad Institute Genome Sequencing Center for Infectious Disease"/>
            <person name="Wu L."/>
            <person name="Ma J."/>
        </authorList>
    </citation>
    <scope>NUCLEOTIDE SEQUENCE [LARGE SCALE GENOMIC DNA]</scope>
    <source>
        <strain evidence="3">JCM 15443</strain>
    </source>
</reference>
<evidence type="ECO:0000256" key="1">
    <source>
        <dbReference type="SAM" id="MobiDB-lite"/>
    </source>
</evidence>
<dbReference type="EMBL" id="BMOM01000007">
    <property type="protein sequence ID" value="GGM06155.1"/>
    <property type="molecule type" value="Genomic_DNA"/>
</dbReference>
<keyword evidence="3" id="KW-1185">Reference proteome</keyword>
<protein>
    <submittedName>
        <fullName evidence="2">Uncharacterized protein</fullName>
    </submittedName>
</protein>
<name>A0ABQ2GP68_9DEIO</name>
<evidence type="ECO:0000313" key="3">
    <source>
        <dbReference type="Proteomes" id="UP000661918"/>
    </source>
</evidence>
<dbReference type="RefSeq" id="WP_229752933.1">
    <property type="nucleotide sequence ID" value="NZ_BMOM01000007.1"/>
</dbReference>
<accession>A0ABQ2GP68</accession>
<organism evidence="2 3">
    <name type="scientific">Deinococcus aerophilus</name>
    <dbReference type="NCBI Taxonomy" id="522488"/>
    <lineage>
        <taxon>Bacteria</taxon>
        <taxon>Thermotogati</taxon>
        <taxon>Deinococcota</taxon>
        <taxon>Deinococci</taxon>
        <taxon>Deinococcales</taxon>
        <taxon>Deinococcaceae</taxon>
        <taxon>Deinococcus</taxon>
    </lineage>
</organism>
<feature type="region of interest" description="Disordered" evidence="1">
    <location>
        <begin position="1"/>
        <end position="63"/>
    </location>
</feature>
<sequence>MSDELRRPPAPPPAAGPDVTAAPQDTVAPPDPVPTTVARATAGGVGPDPDAERGGEAHSDTRGSDDLAELIPVLSPMFPGAAPFLARFLPHSPATHAGLNESFCDLHAFFKYLHEHSWYGYLHAQLGDQSAYVLLFEGRTVTAAAGSATGEQALGELLNLYEQGASLSAHPLPAAHAHLLSGIGSRAWKFNLTEDFTGLHARPTGAIFYLRGEIVATLPAGLPYEGAFPAPLRPQTLILPRSLAGWAHRHYTLTLRGKDAMNAITSVYQGFRSEYGAVGLGFLRALGEQLTPAEYAMRSDAALHDLEPMIGSFLKTGYIRSG</sequence>
<feature type="compositionally biased region" description="Low complexity" evidence="1">
    <location>
        <begin position="16"/>
        <end position="42"/>
    </location>
</feature>
<evidence type="ECO:0000313" key="2">
    <source>
        <dbReference type="EMBL" id="GGM06155.1"/>
    </source>
</evidence>
<feature type="compositionally biased region" description="Basic and acidic residues" evidence="1">
    <location>
        <begin position="50"/>
        <end position="63"/>
    </location>
</feature>